<dbReference type="Gene3D" id="3.30.70.100">
    <property type="match status" value="1"/>
</dbReference>
<organism evidence="4 5">
    <name type="scientific">Kocuria palustris PEL</name>
    <dbReference type="NCBI Taxonomy" id="1236550"/>
    <lineage>
        <taxon>Bacteria</taxon>
        <taxon>Bacillati</taxon>
        <taxon>Actinomycetota</taxon>
        <taxon>Actinomycetes</taxon>
        <taxon>Micrococcales</taxon>
        <taxon>Micrococcaceae</taxon>
        <taxon>Kocuria</taxon>
    </lineage>
</organism>
<dbReference type="RefSeq" id="WP_006213777.1">
    <property type="nucleotide sequence ID" value="NZ_ANHZ02000004.1"/>
</dbReference>
<dbReference type="InterPro" id="IPR022111">
    <property type="entry name" value="Rhodanese_C"/>
</dbReference>
<reference evidence="4 5" key="1">
    <citation type="journal article" date="2014" name="Genome Announc.">
        <title>Draft Genome Sequence of Kocuria palustris PEL.</title>
        <authorList>
            <person name="Sharma G."/>
            <person name="Khatri I."/>
            <person name="Subramanian S."/>
        </authorList>
    </citation>
    <scope>NUCLEOTIDE SEQUENCE [LARGE SCALE GENOMIC DNA]</scope>
    <source>
        <strain evidence="4 5">PEL</strain>
    </source>
</reference>
<dbReference type="Pfam" id="PF12368">
    <property type="entry name" value="Rhodanese_C"/>
    <property type="match status" value="1"/>
</dbReference>
<dbReference type="PANTHER" id="PTHR43268">
    <property type="entry name" value="THIOSULFATE SULFURTRANSFERASE/RHODANESE-LIKE DOMAIN-CONTAINING PROTEIN 2"/>
    <property type="match status" value="1"/>
</dbReference>
<feature type="compositionally biased region" description="Polar residues" evidence="2">
    <location>
        <begin position="329"/>
        <end position="338"/>
    </location>
</feature>
<keyword evidence="1" id="KW-0560">Oxidoreductase</keyword>
<dbReference type="GO" id="GO:0016705">
    <property type="term" value="F:oxidoreductase activity, acting on paired donors, with incorporation or reduction of molecular oxygen"/>
    <property type="evidence" value="ECO:0007669"/>
    <property type="project" value="UniProtKB-UniRule"/>
</dbReference>
<dbReference type="InterPro" id="IPR040503">
    <property type="entry name" value="TRHO_N"/>
</dbReference>
<dbReference type="EMBL" id="ANHZ02000004">
    <property type="protein sequence ID" value="EME37279.1"/>
    <property type="molecule type" value="Genomic_DNA"/>
</dbReference>
<keyword evidence="1" id="KW-0819">tRNA processing</keyword>
<dbReference type="Gene3D" id="3.40.250.10">
    <property type="entry name" value="Rhodanese-like domain"/>
    <property type="match status" value="1"/>
</dbReference>
<dbReference type="CDD" id="cd01518">
    <property type="entry name" value="RHOD_YceA"/>
    <property type="match status" value="1"/>
</dbReference>
<dbReference type="STRING" id="71999.KPaMU14_10440"/>
<feature type="compositionally biased region" description="Basic and acidic residues" evidence="2">
    <location>
        <begin position="286"/>
        <end position="298"/>
    </location>
</feature>
<dbReference type="SMART" id="SM00450">
    <property type="entry name" value="RHOD"/>
    <property type="match status" value="1"/>
</dbReference>
<dbReference type="SUPFAM" id="SSF52821">
    <property type="entry name" value="Rhodanese/Cell cycle control phosphatase"/>
    <property type="match status" value="1"/>
</dbReference>
<proteinExistence type="inferred from homology"/>
<dbReference type="PANTHER" id="PTHR43268:SF6">
    <property type="entry name" value="THIOSULFATE SULFURTRANSFERASE_RHODANESE-LIKE DOMAIN-CONTAINING PROTEIN 2"/>
    <property type="match status" value="1"/>
</dbReference>
<accession>M2YFC5</accession>
<dbReference type="Pfam" id="PF17773">
    <property type="entry name" value="UPF0176_N"/>
    <property type="match status" value="1"/>
</dbReference>
<evidence type="ECO:0000313" key="5">
    <source>
        <dbReference type="Proteomes" id="UP000009877"/>
    </source>
</evidence>
<comment type="catalytic activity">
    <reaction evidence="1">
        <text>uridine(34) in tRNA + AH2 + O2 = 5-hydroxyuridine(34) in tRNA + A + H2O</text>
        <dbReference type="Rhea" id="RHEA:64224"/>
        <dbReference type="Rhea" id="RHEA-COMP:11727"/>
        <dbReference type="Rhea" id="RHEA-COMP:13381"/>
        <dbReference type="ChEBI" id="CHEBI:13193"/>
        <dbReference type="ChEBI" id="CHEBI:15377"/>
        <dbReference type="ChEBI" id="CHEBI:15379"/>
        <dbReference type="ChEBI" id="CHEBI:17499"/>
        <dbReference type="ChEBI" id="CHEBI:65315"/>
        <dbReference type="ChEBI" id="CHEBI:136877"/>
    </reaction>
</comment>
<feature type="domain" description="Rhodanese" evidence="3">
    <location>
        <begin position="129"/>
        <end position="224"/>
    </location>
</feature>
<dbReference type="Pfam" id="PF00581">
    <property type="entry name" value="Rhodanese"/>
    <property type="match status" value="1"/>
</dbReference>
<protein>
    <recommendedName>
        <fullName evidence="1">tRNA uridine(34) hydroxylase</fullName>
        <ecNumber evidence="1">1.14.-.-</ecNumber>
    </recommendedName>
    <alternativeName>
        <fullName evidence="1">tRNA hydroxylation protein O</fullName>
    </alternativeName>
</protein>
<evidence type="ECO:0000256" key="2">
    <source>
        <dbReference type="SAM" id="MobiDB-lite"/>
    </source>
</evidence>
<gene>
    <name evidence="1" type="primary">trhO</name>
    <name evidence="4" type="ORF">C884_01787</name>
</gene>
<evidence type="ECO:0000259" key="3">
    <source>
        <dbReference type="PROSITE" id="PS50206"/>
    </source>
</evidence>
<comment type="function">
    <text evidence="1">Catalyzes oxygen-dependent 5-hydroxyuridine (ho5U) modification at position 34 in tRNAs.</text>
</comment>
<keyword evidence="5" id="KW-1185">Reference proteome</keyword>
<dbReference type="InterPro" id="IPR020936">
    <property type="entry name" value="TrhO"/>
</dbReference>
<comment type="caution">
    <text evidence="4">The sequence shown here is derived from an EMBL/GenBank/DDBJ whole genome shotgun (WGS) entry which is preliminary data.</text>
</comment>
<dbReference type="GO" id="GO:0006400">
    <property type="term" value="P:tRNA modification"/>
    <property type="evidence" value="ECO:0007669"/>
    <property type="project" value="UniProtKB-UniRule"/>
</dbReference>
<dbReference type="InterPro" id="IPR001763">
    <property type="entry name" value="Rhodanese-like_dom"/>
</dbReference>
<dbReference type="AlphaFoldDB" id="M2YFC5"/>
<dbReference type="InterPro" id="IPR036873">
    <property type="entry name" value="Rhodanese-like_dom_sf"/>
</dbReference>
<feature type="region of interest" description="Disordered" evidence="2">
    <location>
        <begin position="286"/>
        <end position="338"/>
    </location>
</feature>
<sequence>MTVERILLHYRIVALPDPQAIALWQEALCERWGLRGRIIVSPQGLNGTVGGEVGALKQYAKATRRHPGFRDLELKWSDGSAADFPRLSVKVRRELVGFGAPDEVAVDEQGVVDGGVRVSPQQLDDMAAQREDLVLFDGRNAWEARIGRFQGAVVPDVETSRDFAAELDSGAYDHLKDRPVVTYCTGGIRCEFLSAMMRRRGFREVYQLDGGIVRYGEARGDAGLWQGSLAVFDDRGALEFSEDAAVIGQCDLCGADARRFENCARSRCHRRLLMCEDHRAAHRDGPGLRCPDGCRDARTGAPLPPEADSGQSSSTPAAAPETGDARPTDPSTSTQEGA</sequence>
<comment type="similarity">
    <text evidence="1">Belongs to the TrhO family.</text>
</comment>
<dbReference type="NCBIfam" id="NF001134">
    <property type="entry name" value="PRK00142.1-2"/>
    <property type="match status" value="1"/>
</dbReference>
<name>M2YFC5_9MICC</name>
<evidence type="ECO:0000256" key="1">
    <source>
        <dbReference type="HAMAP-Rule" id="MF_00469"/>
    </source>
</evidence>
<dbReference type="PROSITE" id="PS50206">
    <property type="entry name" value="RHODANESE_3"/>
    <property type="match status" value="1"/>
</dbReference>
<dbReference type="EC" id="1.14.-.-" evidence="1"/>
<dbReference type="HAMAP" id="MF_00469">
    <property type="entry name" value="TrhO"/>
    <property type="match status" value="1"/>
</dbReference>
<evidence type="ECO:0000313" key="4">
    <source>
        <dbReference type="EMBL" id="EME37279.1"/>
    </source>
</evidence>
<dbReference type="Proteomes" id="UP000009877">
    <property type="component" value="Unassembled WGS sequence"/>
</dbReference>